<dbReference type="AlphaFoldDB" id="A0A6G3WPV8"/>
<name>A0A6G3WPV8_9ACTN</name>
<dbReference type="PANTHER" id="PTHR43685:SF11">
    <property type="entry name" value="GLYCOSYLTRANSFERASE TAGX-RELATED"/>
    <property type="match status" value="1"/>
</dbReference>
<dbReference type="InterPro" id="IPR054028">
    <property type="entry name" value="TarS/TarP_linker"/>
</dbReference>
<dbReference type="PANTHER" id="PTHR43685">
    <property type="entry name" value="GLYCOSYLTRANSFERASE"/>
    <property type="match status" value="1"/>
</dbReference>
<feature type="domain" description="TarS/TarP linker" evidence="2">
    <location>
        <begin position="230"/>
        <end position="319"/>
    </location>
</feature>
<organism evidence="3">
    <name type="scientific">Streptomyces sp. SID7499</name>
    <dbReference type="NCBI Taxonomy" id="2706086"/>
    <lineage>
        <taxon>Bacteria</taxon>
        <taxon>Bacillati</taxon>
        <taxon>Actinomycetota</taxon>
        <taxon>Actinomycetes</taxon>
        <taxon>Kitasatosporales</taxon>
        <taxon>Streptomycetaceae</taxon>
        <taxon>Streptomyces</taxon>
    </lineage>
</organism>
<dbReference type="SUPFAM" id="SSF53448">
    <property type="entry name" value="Nucleotide-diphospho-sugar transferases"/>
    <property type="match status" value="1"/>
</dbReference>
<dbReference type="Pfam" id="PF22181">
    <property type="entry name" value="TarS_linker"/>
    <property type="match status" value="1"/>
</dbReference>
<feature type="domain" description="Glycosyltransferase 2-like" evidence="1">
    <location>
        <begin position="7"/>
        <end position="139"/>
    </location>
</feature>
<keyword evidence="3" id="KW-0808">Transferase</keyword>
<gene>
    <name evidence="3" type="ORF">G3M58_13935</name>
</gene>
<dbReference type="GO" id="GO:0016740">
    <property type="term" value="F:transferase activity"/>
    <property type="evidence" value="ECO:0007669"/>
    <property type="project" value="UniProtKB-KW"/>
</dbReference>
<dbReference type="Pfam" id="PF00535">
    <property type="entry name" value="Glycos_transf_2"/>
    <property type="match status" value="1"/>
</dbReference>
<dbReference type="Gene3D" id="3.90.550.10">
    <property type="entry name" value="Spore Coat Polysaccharide Biosynthesis Protein SpsA, Chain A"/>
    <property type="match status" value="1"/>
</dbReference>
<dbReference type="InterPro" id="IPR001173">
    <property type="entry name" value="Glyco_trans_2-like"/>
</dbReference>
<evidence type="ECO:0000259" key="2">
    <source>
        <dbReference type="Pfam" id="PF22181"/>
    </source>
</evidence>
<dbReference type="InterPro" id="IPR029044">
    <property type="entry name" value="Nucleotide-diphossugar_trans"/>
</dbReference>
<evidence type="ECO:0000259" key="1">
    <source>
        <dbReference type="Pfam" id="PF00535"/>
    </source>
</evidence>
<protein>
    <submittedName>
        <fullName evidence="3">Glycosyltransferase family 2 protein</fullName>
    </submittedName>
</protein>
<comment type="caution">
    <text evidence="3">The sequence shown here is derived from an EMBL/GenBank/DDBJ whole genome shotgun (WGS) entry which is preliminary data.</text>
</comment>
<dbReference type="EMBL" id="JAAGMN010001397">
    <property type="protein sequence ID" value="NEE07546.1"/>
    <property type="molecule type" value="Genomic_DNA"/>
</dbReference>
<sequence length="664" mass="72632">MAGPAVSVVIAAYNAMPYITRCITSVADQSIGRDALEILAVDDGSTDGTSEELDRLAQEYPTLLQVFHQSNSGGPSAPRNKGLDHARGTFVFFLDADDHLAPEALERMVAMAETNGTDIVLGKMVGEGGRGAPTSMFRRSQPRTDVFSSRVYWTLNPMKLFRRDLLERLDLRFPTDLKIGEDQLFVGPAYLAANGISVVADYDCLYWVEREDSGNITLRTGGSEPRLRFLPRMVDLLLEQVPPGPDRDHLAHRHLTVEVQQLLDHLVHEPRPEQEKALARLAEVIAPLWHEGLNDRLSAMARLRLHLVRHTMLDELLELVRFERELGVRGVATPVLVDGGRAYARYPYLRDPSRGIPDACYDVTRRLGVRHRVTRAELQGSSLHLTGHGYLHRIATEDVTTELLLRERDSGTEYRLPVTHTPTPGLGSEDDKGHYVYETAGFEVSVDVDTAADGSGLPDGLWDISLVIGAQGISRAVRIGSKRDASVSGAAATHIVDRGGQARAVTLYTTTPHGNFTLDIGERKHGVLPQVSVSTVRWAADAPTELEFDVRCTLAGFPDGALAVHLEDGRGGTAVCPAHASPSGADLVVRVPVAELPAGLWAGQLRLGGWAWSLPPVPEGLVPAKWRRHGLPWYAKPAADQGEAFALQVSRTDLVRAVARRLKP</sequence>
<proteinExistence type="predicted"/>
<dbReference type="CDD" id="cd00761">
    <property type="entry name" value="Glyco_tranf_GTA_type"/>
    <property type="match status" value="1"/>
</dbReference>
<accession>A0A6G3WPV8</accession>
<reference evidence="3" key="1">
    <citation type="submission" date="2020-01" db="EMBL/GenBank/DDBJ databases">
        <title>Insect and environment-associated Actinomycetes.</title>
        <authorList>
            <person name="Currrie C."/>
            <person name="Chevrette M."/>
            <person name="Carlson C."/>
            <person name="Stubbendieck R."/>
            <person name="Wendt-Pienkowski E."/>
        </authorList>
    </citation>
    <scope>NUCLEOTIDE SEQUENCE</scope>
    <source>
        <strain evidence="3">SID7499</strain>
    </source>
</reference>
<dbReference type="InterPro" id="IPR050834">
    <property type="entry name" value="Glycosyltransf_2"/>
</dbReference>
<evidence type="ECO:0000313" key="3">
    <source>
        <dbReference type="EMBL" id="NEE07546.1"/>
    </source>
</evidence>